<feature type="domain" description="FAD/NAD(P)-binding" evidence="7">
    <location>
        <begin position="24"/>
        <end position="354"/>
    </location>
</feature>
<dbReference type="OrthoDB" id="9781621at2"/>
<keyword evidence="9" id="KW-1185">Reference proteome</keyword>
<proteinExistence type="inferred from homology"/>
<protein>
    <submittedName>
        <fullName evidence="8">NAD(P)/FAD-dependent oxidoreductase</fullName>
    </submittedName>
</protein>
<dbReference type="AlphaFoldDB" id="A0A5B2TFY4"/>
<dbReference type="Pfam" id="PF07992">
    <property type="entry name" value="Pyr_redox_2"/>
    <property type="match status" value="1"/>
</dbReference>
<dbReference type="InterPro" id="IPR023753">
    <property type="entry name" value="FAD/NAD-binding_dom"/>
</dbReference>
<dbReference type="InterPro" id="IPR051169">
    <property type="entry name" value="NADH-Q_oxidoreductase"/>
</dbReference>
<dbReference type="PRINTS" id="PR00411">
    <property type="entry name" value="PNDRDTASEI"/>
</dbReference>
<dbReference type="GO" id="GO:0003955">
    <property type="term" value="F:NAD(P)H dehydrogenase (quinone) activity"/>
    <property type="evidence" value="ECO:0007669"/>
    <property type="project" value="TreeGrafter"/>
</dbReference>
<evidence type="ECO:0000256" key="1">
    <source>
        <dbReference type="ARBA" id="ARBA00001974"/>
    </source>
</evidence>
<comment type="similarity">
    <text evidence="2">Belongs to the NADH dehydrogenase family.</text>
</comment>
<keyword evidence="4" id="KW-0274">FAD</keyword>
<dbReference type="SUPFAM" id="SSF51905">
    <property type="entry name" value="FAD/NAD(P)-binding domain"/>
    <property type="match status" value="1"/>
</dbReference>
<accession>A0A5B2TFY4</accession>
<evidence type="ECO:0000256" key="5">
    <source>
        <dbReference type="ARBA" id="ARBA00023002"/>
    </source>
</evidence>
<dbReference type="EMBL" id="VUKA01000006">
    <property type="protein sequence ID" value="KAA2212798.1"/>
    <property type="molecule type" value="Genomic_DNA"/>
</dbReference>
<comment type="caution">
    <text evidence="8">The sequence shown here is derived from an EMBL/GenBank/DDBJ whole genome shotgun (WGS) entry which is preliminary data.</text>
</comment>
<dbReference type="PANTHER" id="PTHR42913:SF3">
    <property type="entry name" value="64 KDA MITOCHONDRIAL NADH DEHYDROGENASE (EUROFUNG)"/>
    <property type="match status" value="1"/>
</dbReference>
<gene>
    <name evidence="8" type="ORF">F0Q34_12960</name>
</gene>
<dbReference type="GO" id="GO:0019646">
    <property type="term" value="P:aerobic electron transport chain"/>
    <property type="evidence" value="ECO:0007669"/>
    <property type="project" value="TreeGrafter"/>
</dbReference>
<dbReference type="Gene3D" id="3.50.50.100">
    <property type="match status" value="1"/>
</dbReference>
<name>A0A5B2TFY4_9PROT</name>
<keyword evidence="3" id="KW-0285">Flavoprotein</keyword>
<evidence type="ECO:0000256" key="4">
    <source>
        <dbReference type="ARBA" id="ARBA00022827"/>
    </source>
</evidence>
<dbReference type="PANTHER" id="PTHR42913">
    <property type="entry name" value="APOPTOSIS-INDUCING FACTOR 1"/>
    <property type="match status" value="1"/>
</dbReference>
<evidence type="ECO:0000256" key="6">
    <source>
        <dbReference type="SAM" id="MobiDB-lite"/>
    </source>
</evidence>
<reference evidence="8 9" key="1">
    <citation type="journal article" date="2015" name="Int. J. Syst. Evol. Microbiol.">
        <title>Roseomonas oryzae sp. nov., isolated from paddy rhizosphere soil.</title>
        <authorList>
            <person name="Ramaprasad E.V."/>
            <person name="Sasikala Ch."/>
            <person name="Ramana Ch.V."/>
        </authorList>
    </citation>
    <scope>NUCLEOTIDE SEQUENCE [LARGE SCALE GENOMIC DNA]</scope>
    <source>
        <strain evidence="8 9">KCTC 42542</strain>
    </source>
</reference>
<sequence>MTLPTRPTDAETRHPPQRGAGPARIVIVGGGAGGVHLATRLGKNHALRRQADILLVDRDASHLWKPLLHEVAAGTLDVGQQQLGFVVQASRHGFRYLPGEMEGLDRSSREVLLAPLRDAAGAEVLGPRRVPYDVLVLAVGSQANDFGIPGVREHCHFIDSRRQAEAFNEALRMETIRCLSAQDGRTLDLAVVGAGATGVELCAEIGTALDLATGYGFPGLRERLRLALIETAPRILGGLPERVAEASRRELERQGIQVLTGAQVTAVDEAGLQLKDGRHIPARLKVWAAGVAAPAFLRGIEGLEFARTGQVVTRPTLQAQGDDRIFVIGDCGWLIPAGAERPLGATAQVAQQQAVHLSRALPGFLEGQRLPGFSYQHRGALVAIGHYNAFGSLGRRGLLGGGTFVQGRLAQFSYASLYRRHQLGLHGFWRSLLIWAADALRRASTPKVRLE</sequence>
<evidence type="ECO:0000256" key="3">
    <source>
        <dbReference type="ARBA" id="ARBA00022630"/>
    </source>
</evidence>
<dbReference type="Proteomes" id="UP000322110">
    <property type="component" value="Unassembled WGS sequence"/>
</dbReference>
<organism evidence="8 9">
    <name type="scientific">Teichococcus oryzae</name>
    <dbReference type="NCBI Taxonomy" id="1608942"/>
    <lineage>
        <taxon>Bacteria</taxon>
        <taxon>Pseudomonadati</taxon>
        <taxon>Pseudomonadota</taxon>
        <taxon>Alphaproteobacteria</taxon>
        <taxon>Acetobacterales</taxon>
        <taxon>Roseomonadaceae</taxon>
        <taxon>Roseomonas</taxon>
    </lineage>
</organism>
<comment type="cofactor">
    <cofactor evidence="1">
        <name>FAD</name>
        <dbReference type="ChEBI" id="CHEBI:57692"/>
    </cofactor>
</comment>
<keyword evidence="5" id="KW-0560">Oxidoreductase</keyword>
<evidence type="ECO:0000259" key="7">
    <source>
        <dbReference type="Pfam" id="PF07992"/>
    </source>
</evidence>
<evidence type="ECO:0000256" key="2">
    <source>
        <dbReference type="ARBA" id="ARBA00005272"/>
    </source>
</evidence>
<evidence type="ECO:0000313" key="9">
    <source>
        <dbReference type="Proteomes" id="UP000322110"/>
    </source>
</evidence>
<dbReference type="PRINTS" id="PR00368">
    <property type="entry name" value="FADPNR"/>
</dbReference>
<evidence type="ECO:0000313" key="8">
    <source>
        <dbReference type="EMBL" id="KAA2212798.1"/>
    </source>
</evidence>
<dbReference type="InterPro" id="IPR036188">
    <property type="entry name" value="FAD/NAD-bd_sf"/>
</dbReference>
<feature type="region of interest" description="Disordered" evidence="6">
    <location>
        <begin position="1"/>
        <end position="22"/>
    </location>
</feature>